<evidence type="ECO:0000313" key="2">
    <source>
        <dbReference type="Proteomes" id="UP000245124"/>
    </source>
</evidence>
<dbReference type="Proteomes" id="UP000245124">
    <property type="component" value="Unassembled WGS sequence"/>
</dbReference>
<accession>A0A2R5FPI3</accession>
<protein>
    <submittedName>
        <fullName evidence="1">Uncharacterized protein</fullName>
    </submittedName>
</protein>
<sequence length="72" mass="8071">MLEKTSTFQKAIEAVEALDPEAQAILVDIIQKRLKQQRRDGLLKEIAQAESEYAQGNVRRGSVADLMAELDE</sequence>
<keyword evidence="2" id="KW-1185">Reference proteome</keyword>
<dbReference type="OrthoDB" id="488864at2"/>
<gene>
    <name evidence="1" type="ORF">NIES4072_30450</name>
</gene>
<dbReference type="RefSeq" id="WP_109009180.1">
    <property type="nucleotide sequence ID" value="NZ_BDUD01000001.1"/>
</dbReference>
<name>A0A2R5FPI3_NOSCO</name>
<proteinExistence type="predicted"/>
<reference evidence="1 2" key="1">
    <citation type="submission" date="2017-06" db="EMBL/GenBank/DDBJ databases">
        <title>Genome sequencing of cyanobaciteial culture collection at National Institute for Environmental Studies (NIES).</title>
        <authorList>
            <person name="Hirose Y."/>
            <person name="Shimura Y."/>
            <person name="Fujisawa T."/>
            <person name="Nakamura Y."/>
            <person name="Kawachi M."/>
        </authorList>
    </citation>
    <scope>NUCLEOTIDE SEQUENCE [LARGE SCALE GENOMIC DNA]</scope>
    <source>
        <strain evidence="1 2">NIES-4072</strain>
    </source>
</reference>
<dbReference type="EMBL" id="BDUD01000001">
    <property type="protein sequence ID" value="GBG19378.1"/>
    <property type="molecule type" value="Genomic_DNA"/>
</dbReference>
<organism evidence="1 2">
    <name type="scientific">Nostoc commune NIES-4072</name>
    <dbReference type="NCBI Taxonomy" id="2005467"/>
    <lineage>
        <taxon>Bacteria</taxon>
        <taxon>Bacillati</taxon>
        <taxon>Cyanobacteriota</taxon>
        <taxon>Cyanophyceae</taxon>
        <taxon>Nostocales</taxon>
        <taxon>Nostocaceae</taxon>
        <taxon>Nostoc</taxon>
    </lineage>
</organism>
<evidence type="ECO:0000313" key="1">
    <source>
        <dbReference type="EMBL" id="GBG19378.1"/>
    </source>
</evidence>
<dbReference type="AlphaFoldDB" id="A0A2R5FPI3"/>
<comment type="caution">
    <text evidence="1">The sequence shown here is derived from an EMBL/GenBank/DDBJ whole genome shotgun (WGS) entry which is preliminary data.</text>
</comment>